<feature type="active site" evidence="13">
    <location>
        <position position="17"/>
    </location>
</feature>
<comment type="caution">
    <text evidence="15">The sequence shown here is derived from an EMBL/GenBank/DDBJ whole genome shotgun (WGS) entry which is preliminary data.</text>
</comment>
<feature type="binding site" evidence="13">
    <location>
        <position position="17"/>
    </location>
    <ligand>
        <name>Mg(2+)</name>
        <dbReference type="ChEBI" id="CHEBI:18420"/>
        <label>1</label>
    </ligand>
</feature>
<evidence type="ECO:0000256" key="6">
    <source>
        <dbReference type="ARBA" id="ARBA00022763"/>
    </source>
</evidence>
<keyword evidence="7 13" id="KW-0378">Hydrolase</keyword>
<keyword evidence="10 13" id="KW-0233">DNA recombination</keyword>
<dbReference type="InterPro" id="IPR036397">
    <property type="entry name" value="RNaseH_sf"/>
</dbReference>
<comment type="cofactor">
    <cofactor evidence="13">
        <name>Mg(2+)</name>
        <dbReference type="ChEBI" id="CHEBI:18420"/>
    </cofactor>
    <text evidence="13">Binds 2 Mg(2+) ion per subunit.</text>
</comment>
<evidence type="ECO:0000256" key="4">
    <source>
        <dbReference type="ARBA" id="ARBA00022723"/>
    </source>
</evidence>
<keyword evidence="3 13" id="KW-0540">Nuclease</keyword>
<comment type="subcellular location">
    <subcellularLocation>
        <location evidence="13">Cytoplasm</location>
    </subcellularLocation>
</comment>
<dbReference type="GO" id="GO:0006281">
    <property type="term" value="P:DNA repair"/>
    <property type="evidence" value="ECO:0007669"/>
    <property type="project" value="UniProtKB-UniRule"/>
</dbReference>
<dbReference type="SUPFAM" id="SSF53098">
    <property type="entry name" value="Ribonuclease H-like"/>
    <property type="match status" value="1"/>
</dbReference>
<dbReference type="GO" id="GO:0000287">
    <property type="term" value="F:magnesium ion binding"/>
    <property type="evidence" value="ECO:0007669"/>
    <property type="project" value="UniProtKB-UniRule"/>
</dbReference>
<dbReference type="Gene3D" id="3.30.420.10">
    <property type="entry name" value="Ribonuclease H-like superfamily/Ribonuclease H"/>
    <property type="match status" value="1"/>
</dbReference>
<keyword evidence="8 13" id="KW-0460">Magnesium</keyword>
<evidence type="ECO:0000256" key="14">
    <source>
        <dbReference type="NCBIfam" id="TIGR00228"/>
    </source>
</evidence>
<keyword evidence="2 13" id="KW-0963">Cytoplasm</keyword>
<dbReference type="EMBL" id="QGDC01000001">
    <property type="protein sequence ID" value="RCH56912.1"/>
    <property type="molecule type" value="Genomic_DNA"/>
</dbReference>
<evidence type="ECO:0000256" key="2">
    <source>
        <dbReference type="ARBA" id="ARBA00022490"/>
    </source>
</evidence>
<evidence type="ECO:0000313" key="15">
    <source>
        <dbReference type="EMBL" id="RCH56912.1"/>
    </source>
</evidence>
<gene>
    <name evidence="13" type="primary">ruvC</name>
    <name evidence="15" type="ORF">DJ568_02485</name>
</gene>
<dbReference type="OrthoDB" id="9805499at2"/>
<keyword evidence="9 13" id="KW-0238">DNA-binding</keyword>
<comment type="similarity">
    <text evidence="1 13">Belongs to the RuvC family.</text>
</comment>
<keyword evidence="16" id="KW-1185">Reference proteome</keyword>
<feature type="active site" evidence="13">
    <location>
        <position position="150"/>
    </location>
</feature>
<name>A0A367GU18_9SPHI</name>
<reference evidence="15 16" key="1">
    <citation type="submission" date="2018-05" db="EMBL/GenBank/DDBJ databases">
        <title>Mucilaginibacter hurinus sp. nov., isolated from briquette warehouse soil.</title>
        <authorList>
            <person name="Choi L."/>
        </authorList>
    </citation>
    <scope>NUCLEOTIDE SEQUENCE [LARGE SCALE GENOMIC DNA]</scope>
    <source>
        <strain evidence="15 16">ZR32</strain>
    </source>
</reference>
<dbReference type="GO" id="GO:0005737">
    <property type="term" value="C:cytoplasm"/>
    <property type="evidence" value="ECO:0007669"/>
    <property type="project" value="UniProtKB-SubCell"/>
</dbReference>
<dbReference type="CDD" id="cd16962">
    <property type="entry name" value="RuvC"/>
    <property type="match status" value="1"/>
</dbReference>
<dbReference type="RefSeq" id="WP_114003809.1">
    <property type="nucleotide sequence ID" value="NZ_QGDC01000001.1"/>
</dbReference>
<comment type="subunit">
    <text evidence="13">Homodimer which binds Holliday junction (HJ) DNA. The HJ becomes 2-fold symmetrical on binding to RuvC with unstacked arms; it has a different conformation from HJ DNA in complex with RuvA. In the full resolvosome a probable DNA-RuvA(4)-RuvB(12)-RuvC(2) complex forms which resolves the HJ.</text>
</comment>
<dbReference type="GO" id="GO:0006310">
    <property type="term" value="P:DNA recombination"/>
    <property type="evidence" value="ECO:0007669"/>
    <property type="project" value="UniProtKB-UniRule"/>
</dbReference>
<proteinExistence type="inferred from homology"/>
<dbReference type="NCBIfam" id="TIGR00228">
    <property type="entry name" value="ruvC"/>
    <property type="match status" value="1"/>
</dbReference>
<feature type="active site" evidence="13">
    <location>
        <position position="77"/>
    </location>
</feature>
<dbReference type="Proteomes" id="UP000253209">
    <property type="component" value="Unassembled WGS sequence"/>
</dbReference>
<keyword evidence="5 13" id="KW-0255">Endonuclease</keyword>
<evidence type="ECO:0000256" key="10">
    <source>
        <dbReference type="ARBA" id="ARBA00023172"/>
    </source>
</evidence>
<evidence type="ECO:0000256" key="13">
    <source>
        <dbReference type="HAMAP-Rule" id="MF_00034"/>
    </source>
</evidence>
<evidence type="ECO:0000256" key="12">
    <source>
        <dbReference type="ARBA" id="ARBA00029354"/>
    </source>
</evidence>
<dbReference type="AlphaFoldDB" id="A0A367GU18"/>
<comment type="function">
    <text evidence="13">The RuvA-RuvB-RuvC complex processes Holliday junction (HJ) DNA during genetic recombination and DNA repair. Endonuclease that resolves HJ intermediates. Cleaves cruciform DNA by making single-stranded nicks across the HJ at symmetrical positions within the homologous arms, yielding a 5'-phosphate and a 3'-hydroxyl group; requires a central core of homology in the junction. The consensus cleavage sequence is 5'-(A/T)TT(C/G)-3'. Cleavage occurs on the 3'-side of the TT dinucleotide at the point of strand exchange. HJ branch migration catalyzed by RuvA-RuvB allows RuvC to scan DNA until it finds its consensus sequence, where it cleaves and resolves the cruciform DNA.</text>
</comment>
<dbReference type="InterPro" id="IPR002176">
    <property type="entry name" value="X-over_junc_endoDNase_RuvC"/>
</dbReference>
<keyword evidence="6 13" id="KW-0227">DNA damage</keyword>
<comment type="catalytic activity">
    <reaction evidence="12 13">
        <text>Endonucleolytic cleavage at a junction such as a reciprocal single-stranded crossover between two homologous DNA duplexes (Holliday junction).</text>
        <dbReference type="EC" id="3.1.21.10"/>
    </reaction>
</comment>
<sequence>MQQNTIATKERIILGIDPGTAVMGYGLIKEVGTKIELLSLGVVKMGAIDDHMLKLQRIFEKTVALIDNYHPDCLAIEAPFYGKNIQVMLKLGRAQGIAMAAALSRNIDITEYSPRKIKMAITGNGNATKEQVAAMIQRLLNFTETPDFLDATDGLAVAVCHAFQRNIAGKSSGGAAKKSYSGWDTFAKDNAGRVNGLKKK</sequence>
<dbReference type="FunFam" id="3.30.420.10:FF:000002">
    <property type="entry name" value="Crossover junction endodeoxyribonuclease RuvC"/>
    <property type="match status" value="1"/>
</dbReference>
<dbReference type="PROSITE" id="PS01321">
    <property type="entry name" value="RUVC"/>
    <property type="match status" value="1"/>
</dbReference>
<dbReference type="GO" id="GO:0048476">
    <property type="term" value="C:Holliday junction resolvase complex"/>
    <property type="evidence" value="ECO:0007669"/>
    <property type="project" value="UniProtKB-UniRule"/>
</dbReference>
<evidence type="ECO:0000256" key="9">
    <source>
        <dbReference type="ARBA" id="ARBA00023125"/>
    </source>
</evidence>
<feature type="binding site" evidence="13">
    <location>
        <position position="150"/>
    </location>
    <ligand>
        <name>Mg(2+)</name>
        <dbReference type="ChEBI" id="CHEBI:18420"/>
        <label>1</label>
    </ligand>
</feature>
<evidence type="ECO:0000256" key="5">
    <source>
        <dbReference type="ARBA" id="ARBA00022759"/>
    </source>
</evidence>
<keyword evidence="11 13" id="KW-0234">DNA repair</keyword>
<feature type="binding site" evidence="13">
    <location>
        <position position="77"/>
    </location>
    <ligand>
        <name>Mg(2+)</name>
        <dbReference type="ChEBI" id="CHEBI:18420"/>
        <label>2</label>
    </ligand>
</feature>
<dbReference type="EC" id="3.1.21.10" evidence="13 14"/>
<dbReference type="InterPro" id="IPR012337">
    <property type="entry name" value="RNaseH-like_sf"/>
</dbReference>
<evidence type="ECO:0000256" key="7">
    <source>
        <dbReference type="ARBA" id="ARBA00022801"/>
    </source>
</evidence>
<dbReference type="PRINTS" id="PR00696">
    <property type="entry name" value="RSOLVASERUVC"/>
</dbReference>
<evidence type="ECO:0000256" key="11">
    <source>
        <dbReference type="ARBA" id="ARBA00023204"/>
    </source>
</evidence>
<dbReference type="PANTHER" id="PTHR30194:SF3">
    <property type="entry name" value="CROSSOVER JUNCTION ENDODEOXYRIBONUCLEASE RUVC"/>
    <property type="match status" value="1"/>
</dbReference>
<dbReference type="Pfam" id="PF02075">
    <property type="entry name" value="RuvC"/>
    <property type="match status" value="1"/>
</dbReference>
<evidence type="ECO:0000313" key="16">
    <source>
        <dbReference type="Proteomes" id="UP000253209"/>
    </source>
</evidence>
<evidence type="ECO:0000256" key="3">
    <source>
        <dbReference type="ARBA" id="ARBA00022722"/>
    </source>
</evidence>
<organism evidence="15 16">
    <name type="scientific">Mucilaginibacter hurinus</name>
    <dbReference type="NCBI Taxonomy" id="2201324"/>
    <lineage>
        <taxon>Bacteria</taxon>
        <taxon>Pseudomonadati</taxon>
        <taxon>Bacteroidota</taxon>
        <taxon>Sphingobacteriia</taxon>
        <taxon>Sphingobacteriales</taxon>
        <taxon>Sphingobacteriaceae</taxon>
        <taxon>Mucilaginibacter</taxon>
    </lineage>
</organism>
<evidence type="ECO:0000256" key="1">
    <source>
        <dbReference type="ARBA" id="ARBA00009518"/>
    </source>
</evidence>
<dbReference type="GO" id="GO:0008821">
    <property type="term" value="F:crossover junction DNA endonuclease activity"/>
    <property type="evidence" value="ECO:0007669"/>
    <property type="project" value="UniProtKB-UniRule"/>
</dbReference>
<dbReference type="InterPro" id="IPR020563">
    <property type="entry name" value="X-over_junc_endoDNase_Mg_BS"/>
</dbReference>
<keyword evidence="4 13" id="KW-0479">Metal-binding</keyword>
<protein>
    <recommendedName>
        <fullName evidence="13 14">Crossover junction endodeoxyribonuclease RuvC</fullName>
        <ecNumber evidence="13 14">3.1.21.10</ecNumber>
    </recommendedName>
    <alternativeName>
        <fullName evidence="13">Holliday junction nuclease RuvC</fullName>
    </alternativeName>
    <alternativeName>
        <fullName evidence="13">Holliday junction resolvase RuvC</fullName>
    </alternativeName>
</protein>
<dbReference type="GO" id="GO:0003677">
    <property type="term" value="F:DNA binding"/>
    <property type="evidence" value="ECO:0007669"/>
    <property type="project" value="UniProtKB-KW"/>
</dbReference>
<dbReference type="PANTHER" id="PTHR30194">
    <property type="entry name" value="CROSSOVER JUNCTION ENDODEOXYRIBONUCLEASE RUVC"/>
    <property type="match status" value="1"/>
</dbReference>
<dbReference type="HAMAP" id="MF_00034">
    <property type="entry name" value="RuvC"/>
    <property type="match status" value="1"/>
</dbReference>
<evidence type="ECO:0000256" key="8">
    <source>
        <dbReference type="ARBA" id="ARBA00022842"/>
    </source>
</evidence>
<accession>A0A367GU18</accession>